<organism evidence="2 3">
    <name type="scientific">Lampropedia hyalina DSM 16112</name>
    <dbReference type="NCBI Taxonomy" id="1122156"/>
    <lineage>
        <taxon>Bacteria</taxon>
        <taxon>Pseudomonadati</taxon>
        <taxon>Pseudomonadota</taxon>
        <taxon>Betaproteobacteria</taxon>
        <taxon>Burkholderiales</taxon>
        <taxon>Comamonadaceae</taxon>
        <taxon>Lampropedia</taxon>
    </lineage>
</organism>
<keyword evidence="3" id="KW-1185">Reference proteome</keyword>
<dbReference type="PANTHER" id="PTHR42754">
    <property type="entry name" value="ENDOGLUCANASE"/>
    <property type="match status" value="1"/>
</dbReference>
<reference evidence="2 3" key="1">
    <citation type="submission" date="2016-11" db="EMBL/GenBank/DDBJ databases">
        <authorList>
            <person name="Jaros S."/>
            <person name="Januszkiewicz K."/>
            <person name="Wedrychowicz H."/>
        </authorList>
    </citation>
    <scope>NUCLEOTIDE SEQUENCE [LARGE SCALE GENOMIC DNA]</scope>
    <source>
        <strain evidence="2 3">DSM 16112</strain>
    </source>
</reference>
<name>A0A1M4TWP1_9BURK</name>
<feature type="domain" description="DUF4214" evidence="1">
    <location>
        <begin position="1599"/>
        <end position="1654"/>
    </location>
</feature>
<evidence type="ECO:0000313" key="2">
    <source>
        <dbReference type="EMBL" id="SHE48717.1"/>
    </source>
</evidence>
<dbReference type="Pfam" id="PF17164">
    <property type="entry name" value="DUF5122"/>
    <property type="match status" value="7"/>
</dbReference>
<dbReference type="STRING" id="1122156.SAMN02745117_00366"/>
<feature type="domain" description="DUF4214" evidence="1">
    <location>
        <begin position="1695"/>
        <end position="1762"/>
    </location>
</feature>
<dbReference type="Proteomes" id="UP000184327">
    <property type="component" value="Unassembled WGS sequence"/>
</dbReference>
<protein>
    <submittedName>
        <fullName evidence="2">Delta-60 repeat domain-containing protein</fullName>
    </submittedName>
</protein>
<dbReference type="EMBL" id="FQUZ01000003">
    <property type="protein sequence ID" value="SHE48717.1"/>
    <property type="molecule type" value="Genomic_DNA"/>
</dbReference>
<dbReference type="InterPro" id="IPR038255">
    <property type="entry name" value="PBS_linker_sf"/>
</dbReference>
<dbReference type="Pfam" id="PF13946">
    <property type="entry name" value="DUF4214"/>
    <property type="match status" value="2"/>
</dbReference>
<dbReference type="OrthoDB" id="8889737at2"/>
<dbReference type="InterPro" id="IPR025282">
    <property type="entry name" value="DUF4214"/>
</dbReference>
<dbReference type="SUPFAM" id="SSF82171">
    <property type="entry name" value="DPP6 N-terminal domain-like"/>
    <property type="match status" value="1"/>
</dbReference>
<accession>A0A1M4TWP1</accession>
<dbReference type="NCBIfam" id="TIGR02608">
    <property type="entry name" value="delta_60_rpt"/>
    <property type="match status" value="7"/>
</dbReference>
<dbReference type="SUPFAM" id="SSF50985">
    <property type="entry name" value="RCC1/BLIP-II"/>
    <property type="match status" value="2"/>
</dbReference>
<dbReference type="Gene3D" id="2.130.10.30">
    <property type="entry name" value="Regulator of chromosome condensation 1/beta-lactamase-inhibitor protein II"/>
    <property type="match status" value="2"/>
</dbReference>
<gene>
    <name evidence="2" type="ORF">SAMN02745117_00366</name>
</gene>
<sequence>MAFTLDYILDSVGSSRGRLNTTDTTDDTRLTLVGLGRPGAEVFVFNGEAELGYAIVGADGFWVLHTGWLDNGSTYDFSARSEGATAEQSFQITIDAPWALAPETPSYQASASVGNVQNAGAFAAIKKDGSVVAWGHPDTGGSTEGVAGLDSDVVQIFTNHAAFAALKADGSVVAWGNPEAGGSMEGVQDLLQSGVKHVFSNSYAFAALKDDGSVVAWGHPAYGGSTEGVAGLGSGVVQVFSSDTAFAALKDDGSVVAWGDPEKGGSTGDVDGLLQGNVRQVFSNQFGFAALKEDGSVVVWADGNDASLAAGPDDNVVQVFSGAYIFSFLKADGSVQSVYPDLSFEDRWNWDGNAVQVFLGSTDPVYLKPDGSLVPDVQGLDGVVQVLFTVDSSFAALNADGSVTTGKNLNGDISITYLPDLTSGVKQVFSNGYAFAALKENGSVVAWGNPEYGGVISSEIQDLLDGGVVQVFNNQGAFAALKDDGSVVAWGGSWVGGEVSPEIQALLGNDVVSLADAFGDFRLSLNEAPTIDGVPAVSQYVNVGEASALADITVADADEDDVLTVTIKVLDPEGLGYAQGTLGGVPDADLQADGLQITGTASEINTALQSLSLQAQGAGQGWLEVSVHDGKATTTSHYAFTAVAPAGNTAPSFAPPGGSGTFKVDFGDGRHDQARSVVLQPDGKIVVAGSSGFFGITDSYDFALMRLNADGTLDTEFGTGGKHLIDFGENGKDDEGRSVVLQPDGKLVVAGHARVDGDTHFGVLRLNPDGTLDTDFGTNGAQWVGFSSSQKATGHSAVLQPDGKILVAGSVLNAWSDEVDFGVIRLHSDGTLDTSFGDSGRVEVFFDAGGWEDDIPYSMIVQSDGKILVVGVSDTHSGQDFSLVRLNPDGSRDEDFGEDGKLLVDVSGFHDAAYSVVVRPDGKIIVAGTSWEHGEGDHTFTLLRLNADGSRDTGFGDNGQHLLQVSGIGDSAYSVTLQPDGKILAAGSGWGGFALVRLTADGELDAEFGDGGRKLVDAGWVEQIGYSVVVQPDGKIVLAGNSWNWIDSTDFSIIRLNPDGSLDSSFNPPATAAASTLEGSTASFTEDGDAVLLDDDVAIFDAELAAQGHYAGSSITLQREGMPHPDDTFAASGALSLNGGKVSVNGTEIGNSGQEAGLLTLTFNAHATQELVNQALQLLTYSNGSDSPPASVTIVWTFHDGDASNPQSTSGTTTVGITNVNDEPTGAVLISGQAQQGETLQASNNLQDLDGLDPSQIIYQWLRDGKAIDKATGASYTLTQADVNKSISVQASYVDEQGTAESVTSEATQAVENVNDLPTGKPAISGQATQYQTLSVSSGDLQDLDGLDPSQLVYQWLRDGKAIDKATGATYTLTQADVGKAISVQASYTDGFGAKESVTSNPTAKVANVNDLPEGGVTIGGQAKQGETLQAHNNLQDLDGLDPSKIIYQWLRDGQPIDKATGASYTLTQADVNKTIRLKASYTDGQGTVESVFSQATASVLNVNDLPEGNVTITGDTRQGETLTARNDLSDLDGMRLARIGYQWLRDGEIIEGATGSSYTLARADVGKAISVQASYTDDLGTRESKTSAATEAVIATPGLETSNAEFVADLYQNLLVREPDAAGLQYWLEQLDDGRITRAELADAFSEAPEAQQYAKPVIGLYLSILGRVPDADGFQHWAQALRDGGSVEQLSLSFLESQEYEERFGSIADDGQFVDVLYEKILGREGDGPGVAFWSEQLASGADRIEVVSAFLASAEFDAQATLNTQLLLGFLGENDRFPSEEEFLQLQDGEGAQPQSAAEEQQLERPLSDWLFQALWAEGDGEQEPGAQAGDDHGASFDGAVVELSGLGQVEDWAVA</sequence>
<proteinExistence type="predicted"/>
<evidence type="ECO:0000313" key="3">
    <source>
        <dbReference type="Proteomes" id="UP000184327"/>
    </source>
</evidence>
<evidence type="ECO:0000259" key="1">
    <source>
        <dbReference type="Pfam" id="PF13946"/>
    </source>
</evidence>
<dbReference type="Gene3D" id="2.80.10.50">
    <property type="match status" value="4"/>
</dbReference>
<dbReference type="PANTHER" id="PTHR42754:SF1">
    <property type="entry name" value="LIPOPROTEIN"/>
    <property type="match status" value="1"/>
</dbReference>
<dbReference type="Gene3D" id="1.10.3130.20">
    <property type="entry name" value="Phycobilisome linker domain"/>
    <property type="match status" value="1"/>
</dbReference>
<dbReference type="RefSeq" id="WP_073354030.1">
    <property type="nucleotide sequence ID" value="NZ_FQUZ01000003.1"/>
</dbReference>
<dbReference type="Gene3D" id="2.60.40.2700">
    <property type="match status" value="4"/>
</dbReference>
<dbReference type="InterPro" id="IPR013431">
    <property type="entry name" value="Delta_60_rpt"/>
</dbReference>
<dbReference type="InterPro" id="IPR009091">
    <property type="entry name" value="RCC1/BLIP-II"/>
</dbReference>